<dbReference type="PROSITE" id="PS50850">
    <property type="entry name" value="MFS"/>
    <property type="match status" value="1"/>
</dbReference>
<gene>
    <name evidence="8" type="ORF">WJX75_008740</name>
</gene>
<sequence>MGPILPQVAISRGVGPGTVGLIFSIYAFANFAVSPYLGKALQTGVIHRKTLLLSGLLICAASAASFGLVTLIQNAHAFTAICLLLRVVNGIGSAAVDTSSFSMITGLFADSDSFGVMMGIAESFLSLGWIVGPLVGGYAAHIAGFAAPFVLTAGLTFLTVPILVLLMPGGQVEAGERPKVPVTIGRLLREPSVSVLLVAAMLAAGSLTFLDPLLGPFLQSVWKFDVATVGLCFGVSAVLYAIVTPFAGWLGDKVGMLVIIVAGFVLMAIAYIMLGPAPPLQPLLGPLFGSWLIWASLGLVGLGAGMAFVPLLPALLEHLDEVGIQEEGLADVVSGLLSGSFSLGGGVGPLLGGVLANWFGFQWSAAAFGALLGATGLAVCIVGLLRWVAARGEFYVVFRDGGIL</sequence>
<dbReference type="InterPro" id="IPR050930">
    <property type="entry name" value="MFS_Vesicular_Transporter"/>
</dbReference>
<evidence type="ECO:0000256" key="6">
    <source>
        <dbReference type="SAM" id="Phobius"/>
    </source>
</evidence>
<organism evidence="8 9">
    <name type="scientific">Coccomyxa subellipsoidea</name>
    <dbReference type="NCBI Taxonomy" id="248742"/>
    <lineage>
        <taxon>Eukaryota</taxon>
        <taxon>Viridiplantae</taxon>
        <taxon>Chlorophyta</taxon>
        <taxon>core chlorophytes</taxon>
        <taxon>Trebouxiophyceae</taxon>
        <taxon>Trebouxiophyceae incertae sedis</taxon>
        <taxon>Coccomyxaceae</taxon>
        <taxon>Coccomyxa</taxon>
    </lineage>
</organism>
<dbReference type="Gene3D" id="1.20.1250.20">
    <property type="entry name" value="MFS general substrate transporter like domains"/>
    <property type="match status" value="2"/>
</dbReference>
<feature type="transmembrane region" description="Helical" evidence="6">
    <location>
        <begin position="187"/>
        <end position="210"/>
    </location>
</feature>
<dbReference type="EMBL" id="JALJOT010000011">
    <property type="protein sequence ID" value="KAK9905907.1"/>
    <property type="molecule type" value="Genomic_DNA"/>
</dbReference>
<evidence type="ECO:0000256" key="2">
    <source>
        <dbReference type="ARBA" id="ARBA00022448"/>
    </source>
</evidence>
<evidence type="ECO:0000256" key="1">
    <source>
        <dbReference type="ARBA" id="ARBA00004141"/>
    </source>
</evidence>
<proteinExistence type="predicted"/>
<evidence type="ECO:0000313" key="8">
    <source>
        <dbReference type="EMBL" id="KAK9905907.1"/>
    </source>
</evidence>
<dbReference type="PANTHER" id="PTHR23506:SF26">
    <property type="entry name" value="MFS-TYPE TRANSPORTER SLC18B1"/>
    <property type="match status" value="1"/>
</dbReference>
<dbReference type="InterPro" id="IPR020846">
    <property type="entry name" value="MFS_dom"/>
</dbReference>
<feature type="transmembrane region" description="Helical" evidence="6">
    <location>
        <begin position="116"/>
        <end position="139"/>
    </location>
</feature>
<keyword evidence="4 6" id="KW-1133">Transmembrane helix</keyword>
<name>A0ABR2YIE4_9CHLO</name>
<dbReference type="InterPro" id="IPR011701">
    <property type="entry name" value="MFS"/>
</dbReference>
<comment type="subcellular location">
    <subcellularLocation>
        <location evidence="1">Membrane</location>
        <topology evidence="1">Multi-pass membrane protein</topology>
    </subcellularLocation>
</comment>
<feature type="transmembrane region" description="Helical" evidence="6">
    <location>
        <begin position="20"/>
        <end position="38"/>
    </location>
</feature>
<feature type="transmembrane region" description="Helical" evidence="6">
    <location>
        <begin position="254"/>
        <end position="273"/>
    </location>
</feature>
<keyword evidence="9" id="KW-1185">Reference proteome</keyword>
<dbReference type="Pfam" id="PF07690">
    <property type="entry name" value="MFS_1"/>
    <property type="match status" value="1"/>
</dbReference>
<feature type="domain" description="Major facilitator superfamily (MFS) profile" evidence="7">
    <location>
        <begin position="1"/>
        <end position="391"/>
    </location>
</feature>
<feature type="transmembrane region" description="Helical" evidence="6">
    <location>
        <begin position="328"/>
        <end position="351"/>
    </location>
</feature>
<reference evidence="8 9" key="1">
    <citation type="journal article" date="2024" name="Nat. Commun.">
        <title>Phylogenomics reveals the evolutionary origins of lichenization in chlorophyte algae.</title>
        <authorList>
            <person name="Puginier C."/>
            <person name="Libourel C."/>
            <person name="Otte J."/>
            <person name="Skaloud P."/>
            <person name="Haon M."/>
            <person name="Grisel S."/>
            <person name="Petersen M."/>
            <person name="Berrin J.G."/>
            <person name="Delaux P.M."/>
            <person name="Dal Grande F."/>
            <person name="Keller J."/>
        </authorList>
    </citation>
    <scope>NUCLEOTIDE SEQUENCE [LARGE SCALE GENOMIC DNA]</scope>
    <source>
        <strain evidence="8 9">SAG 216-7</strain>
    </source>
</reference>
<evidence type="ECO:0000256" key="5">
    <source>
        <dbReference type="ARBA" id="ARBA00023136"/>
    </source>
</evidence>
<dbReference type="PANTHER" id="PTHR23506">
    <property type="entry name" value="GH10249P"/>
    <property type="match status" value="1"/>
</dbReference>
<dbReference type="SUPFAM" id="SSF103473">
    <property type="entry name" value="MFS general substrate transporter"/>
    <property type="match status" value="1"/>
</dbReference>
<keyword evidence="2" id="KW-0813">Transport</keyword>
<evidence type="ECO:0000313" key="9">
    <source>
        <dbReference type="Proteomes" id="UP001491310"/>
    </source>
</evidence>
<feature type="transmembrane region" description="Helical" evidence="6">
    <location>
        <begin position="145"/>
        <end position="166"/>
    </location>
</feature>
<dbReference type="InterPro" id="IPR036259">
    <property type="entry name" value="MFS_trans_sf"/>
</dbReference>
<feature type="transmembrane region" description="Helical" evidence="6">
    <location>
        <begin position="222"/>
        <end position="242"/>
    </location>
</feature>
<comment type="caution">
    <text evidence="8">The sequence shown here is derived from an EMBL/GenBank/DDBJ whole genome shotgun (WGS) entry which is preliminary data.</text>
</comment>
<feature type="transmembrane region" description="Helical" evidence="6">
    <location>
        <begin position="293"/>
        <end position="316"/>
    </location>
</feature>
<evidence type="ECO:0000256" key="3">
    <source>
        <dbReference type="ARBA" id="ARBA00022692"/>
    </source>
</evidence>
<protein>
    <recommendedName>
        <fullName evidence="7">Major facilitator superfamily (MFS) profile domain-containing protein</fullName>
    </recommendedName>
</protein>
<evidence type="ECO:0000256" key="4">
    <source>
        <dbReference type="ARBA" id="ARBA00022989"/>
    </source>
</evidence>
<keyword evidence="5 6" id="KW-0472">Membrane</keyword>
<keyword evidence="3 6" id="KW-0812">Transmembrane</keyword>
<feature type="transmembrane region" description="Helical" evidence="6">
    <location>
        <begin position="50"/>
        <end position="72"/>
    </location>
</feature>
<evidence type="ECO:0000259" key="7">
    <source>
        <dbReference type="PROSITE" id="PS50850"/>
    </source>
</evidence>
<dbReference type="Proteomes" id="UP001491310">
    <property type="component" value="Unassembled WGS sequence"/>
</dbReference>
<accession>A0ABR2YIE4</accession>
<feature type="transmembrane region" description="Helical" evidence="6">
    <location>
        <begin position="363"/>
        <end position="389"/>
    </location>
</feature>